<accession>A0A413SX08</accession>
<keyword evidence="2" id="KW-0238">DNA-binding</keyword>
<comment type="caution">
    <text evidence="4">The sequence shown here is derived from an EMBL/GenBank/DDBJ whole genome shotgun (WGS) entry which is preliminary data.</text>
</comment>
<dbReference type="PROSITE" id="PS00041">
    <property type="entry name" value="HTH_ARAC_FAMILY_1"/>
    <property type="match status" value="1"/>
</dbReference>
<dbReference type="InterPro" id="IPR020449">
    <property type="entry name" value="Tscrpt_reg_AraC-type_HTH"/>
</dbReference>
<dbReference type="SUPFAM" id="SSF51215">
    <property type="entry name" value="Regulatory protein AraC"/>
    <property type="match status" value="1"/>
</dbReference>
<reference evidence="4 5" key="1">
    <citation type="submission" date="2018-08" db="EMBL/GenBank/DDBJ databases">
        <title>A genome reference for cultivated species of the human gut microbiota.</title>
        <authorList>
            <person name="Zou Y."/>
            <person name="Xue W."/>
            <person name="Luo G."/>
        </authorList>
    </citation>
    <scope>NUCLEOTIDE SEQUENCE [LARGE SCALE GENOMIC DNA]</scope>
    <source>
        <strain evidence="4 5">AM42-38</strain>
    </source>
</reference>
<dbReference type="GeneID" id="78403493"/>
<evidence type="ECO:0000256" key="3">
    <source>
        <dbReference type="ARBA" id="ARBA00023163"/>
    </source>
</evidence>
<dbReference type="Gene3D" id="1.10.10.60">
    <property type="entry name" value="Homeodomain-like"/>
    <property type="match status" value="2"/>
</dbReference>
<dbReference type="InterPro" id="IPR003313">
    <property type="entry name" value="AraC-bd"/>
</dbReference>
<dbReference type="Gene3D" id="2.60.120.10">
    <property type="entry name" value="Jelly Rolls"/>
    <property type="match status" value="1"/>
</dbReference>
<name>A0A413SX08_9BACT</name>
<keyword evidence="3" id="KW-0804">Transcription</keyword>
<gene>
    <name evidence="4" type="ORF">DW921_11685</name>
</gene>
<protein>
    <submittedName>
        <fullName evidence="4">AraC family transcriptional regulator</fullName>
    </submittedName>
</protein>
<dbReference type="AlphaFoldDB" id="A0A413SX08"/>
<dbReference type="RefSeq" id="WP_008144584.1">
    <property type="nucleotide sequence ID" value="NZ_CABJGD010000029.1"/>
</dbReference>
<dbReference type="InterPro" id="IPR018060">
    <property type="entry name" value="HTH_AraC"/>
</dbReference>
<dbReference type="PANTHER" id="PTHR43280:SF34">
    <property type="entry name" value="ARAC-FAMILY TRANSCRIPTIONAL REGULATOR"/>
    <property type="match status" value="1"/>
</dbReference>
<sequence>MKTNSLHQMEATFEKVEKRKGTSFSVVSYTNPYFAAPLHIHPEYELILIEEGKGLSFVGDSIQELSPGDFMLIGKNLPHLWLSADEYYQNSGLVSRSVYTQFDDRIFPASLHDIPELENIYSLLKKSQKGVFFTGGSIEALKELFRSLVTKEGFEKIEGLYTLLYRLSSECNHATLTTENYINSDSTEDPIINKVHLFINKNYQNNIALEDIACNVGMNPSALCRYYKKHTGKRMFEYLTELRISYATKLLINKNINISQVAYDCGYNSLSHFNHQFKQVTGYTPSEYAQKL</sequence>
<dbReference type="PRINTS" id="PR00032">
    <property type="entry name" value="HTHARAC"/>
</dbReference>
<dbReference type="PANTHER" id="PTHR43280">
    <property type="entry name" value="ARAC-FAMILY TRANSCRIPTIONAL REGULATOR"/>
    <property type="match status" value="1"/>
</dbReference>
<keyword evidence="1" id="KW-0805">Transcription regulation</keyword>
<dbReference type="Proteomes" id="UP000283855">
    <property type="component" value="Unassembled WGS sequence"/>
</dbReference>
<proteinExistence type="predicted"/>
<dbReference type="InterPro" id="IPR009057">
    <property type="entry name" value="Homeodomain-like_sf"/>
</dbReference>
<dbReference type="InterPro" id="IPR037923">
    <property type="entry name" value="HTH-like"/>
</dbReference>
<dbReference type="GO" id="GO:0003700">
    <property type="term" value="F:DNA-binding transcription factor activity"/>
    <property type="evidence" value="ECO:0007669"/>
    <property type="project" value="InterPro"/>
</dbReference>
<dbReference type="InterPro" id="IPR018062">
    <property type="entry name" value="HTH_AraC-typ_CS"/>
</dbReference>
<evidence type="ECO:0000256" key="2">
    <source>
        <dbReference type="ARBA" id="ARBA00023125"/>
    </source>
</evidence>
<dbReference type="InterPro" id="IPR014710">
    <property type="entry name" value="RmlC-like_jellyroll"/>
</dbReference>
<dbReference type="SUPFAM" id="SSF46689">
    <property type="entry name" value="Homeodomain-like"/>
    <property type="match status" value="2"/>
</dbReference>
<dbReference type="Pfam" id="PF02311">
    <property type="entry name" value="AraC_binding"/>
    <property type="match status" value="1"/>
</dbReference>
<dbReference type="SMART" id="SM00342">
    <property type="entry name" value="HTH_ARAC"/>
    <property type="match status" value="1"/>
</dbReference>
<dbReference type="Pfam" id="PF12833">
    <property type="entry name" value="HTH_18"/>
    <property type="match status" value="1"/>
</dbReference>
<evidence type="ECO:0000256" key="1">
    <source>
        <dbReference type="ARBA" id="ARBA00023015"/>
    </source>
</evidence>
<dbReference type="EMBL" id="QSFT01000029">
    <property type="protein sequence ID" value="RHA73878.1"/>
    <property type="molecule type" value="Genomic_DNA"/>
</dbReference>
<organism evidence="4 5">
    <name type="scientific">Phocaeicola coprophilus</name>
    <dbReference type="NCBI Taxonomy" id="387090"/>
    <lineage>
        <taxon>Bacteria</taxon>
        <taxon>Pseudomonadati</taxon>
        <taxon>Bacteroidota</taxon>
        <taxon>Bacteroidia</taxon>
        <taxon>Bacteroidales</taxon>
        <taxon>Bacteroidaceae</taxon>
        <taxon>Phocaeicola</taxon>
    </lineage>
</organism>
<evidence type="ECO:0000313" key="5">
    <source>
        <dbReference type="Proteomes" id="UP000283855"/>
    </source>
</evidence>
<dbReference type="GO" id="GO:0043565">
    <property type="term" value="F:sequence-specific DNA binding"/>
    <property type="evidence" value="ECO:0007669"/>
    <property type="project" value="InterPro"/>
</dbReference>
<evidence type="ECO:0000313" key="4">
    <source>
        <dbReference type="EMBL" id="RHA73878.1"/>
    </source>
</evidence>
<dbReference type="PROSITE" id="PS01124">
    <property type="entry name" value="HTH_ARAC_FAMILY_2"/>
    <property type="match status" value="1"/>
</dbReference>